<feature type="compositionally biased region" description="Gly residues" evidence="1">
    <location>
        <begin position="236"/>
        <end position="246"/>
    </location>
</feature>
<sequence>MLIDLHAHSYLSKDCDLDPRAVLDRAALFGLDGVAFTETNTQDGCDELFEIGAKSKVKVFVGLELITDRGQYLCFFPKPELAPEPVQMWGSNREKPWSAAECLPKVRSLGAAIVAARPYDRDTPNPAMDYVRSLSGVLCAVEGYNARVKQTSNDLAVEAAEALKLPCTGGSDARGSLDEVGYGATFFKNPIQTQAQLVAALLAGDFFPVMAGELPRLTRPGEAQAARGGGGKRRGGGGGGGGRRRR</sequence>
<name>A0ABY9WU20_9BACT</name>
<gene>
    <name evidence="3" type="ORF">F0U60_26505</name>
</gene>
<evidence type="ECO:0000313" key="4">
    <source>
        <dbReference type="Proteomes" id="UP001611383"/>
    </source>
</evidence>
<dbReference type="InterPro" id="IPR052018">
    <property type="entry name" value="PHP_domain"/>
</dbReference>
<evidence type="ECO:0000313" key="3">
    <source>
        <dbReference type="EMBL" id="WNG47279.1"/>
    </source>
</evidence>
<protein>
    <submittedName>
        <fullName evidence="3">PHP domain-containing protein</fullName>
    </submittedName>
</protein>
<reference evidence="3 4" key="1">
    <citation type="submission" date="2019-08" db="EMBL/GenBank/DDBJ databases">
        <title>Archangium and Cystobacter genomes.</title>
        <authorList>
            <person name="Chen I.-C.K."/>
            <person name="Wielgoss S."/>
        </authorList>
    </citation>
    <scope>NUCLEOTIDE SEQUENCE [LARGE SCALE GENOMIC DNA]</scope>
    <source>
        <strain evidence="3 4">Cbm 6</strain>
    </source>
</reference>
<organism evidence="3 4">
    <name type="scientific">Archangium minus</name>
    <dbReference type="NCBI Taxonomy" id="83450"/>
    <lineage>
        <taxon>Bacteria</taxon>
        <taxon>Pseudomonadati</taxon>
        <taxon>Myxococcota</taxon>
        <taxon>Myxococcia</taxon>
        <taxon>Myxococcales</taxon>
        <taxon>Cystobacterineae</taxon>
        <taxon>Archangiaceae</taxon>
        <taxon>Archangium</taxon>
    </lineage>
</organism>
<dbReference type="InterPro" id="IPR004013">
    <property type="entry name" value="PHP_dom"/>
</dbReference>
<evidence type="ECO:0000256" key="1">
    <source>
        <dbReference type="SAM" id="MobiDB-lite"/>
    </source>
</evidence>
<dbReference type="InterPro" id="IPR016195">
    <property type="entry name" value="Pol/histidinol_Pase-like"/>
</dbReference>
<dbReference type="EMBL" id="CP043494">
    <property type="protein sequence ID" value="WNG47279.1"/>
    <property type="molecule type" value="Genomic_DNA"/>
</dbReference>
<dbReference type="SUPFAM" id="SSF89550">
    <property type="entry name" value="PHP domain-like"/>
    <property type="match status" value="1"/>
</dbReference>
<accession>A0ABY9WU20</accession>
<keyword evidence="4" id="KW-1185">Reference proteome</keyword>
<feature type="domain" description="Polymerase/histidinol phosphatase N-terminal" evidence="2">
    <location>
        <begin position="3"/>
        <end position="69"/>
    </location>
</feature>
<evidence type="ECO:0000259" key="2">
    <source>
        <dbReference type="SMART" id="SM00481"/>
    </source>
</evidence>
<dbReference type="Gene3D" id="3.20.20.140">
    <property type="entry name" value="Metal-dependent hydrolases"/>
    <property type="match status" value="1"/>
</dbReference>
<dbReference type="RefSeq" id="WP_395824898.1">
    <property type="nucleotide sequence ID" value="NZ_CP043494.1"/>
</dbReference>
<dbReference type="PANTHER" id="PTHR42924:SF3">
    <property type="entry name" value="POLYMERASE_HISTIDINOL PHOSPHATASE N-TERMINAL DOMAIN-CONTAINING PROTEIN"/>
    <property type="match status" value="1"/>
</dbReference>
<feature type="region of interest" description="Disordered" evidence="1">
    <location>
        <begin position="218"/>
        <end position="246"/>
    </location>
</feature>
<dbReference type="PANTHER" id="PTHR42924">
    <property type="entry name" value="EXONUCLEASE"/>
    <property type="match status" value="1"/>
</dbReference>
<dbReference type="Proteomes" id="UP001611383">
    <property type="component" value="Chromosome"/>
</dbReference>
<dbReference type="Pfam" id="PF02811">
    <property type="entry name" value="PHP"/>
    <property type="match status" value="1"/>
</dbReference>
<proteinExistence type="predicted"/>
<dbReference type="InterPro" id="IPR003141">
    <property type="entry name" value="Pol/His_phosphatase_N"/>
</dbReference>
<dbReference type="SMART" id="SM00481">
    <property type="entry name" value="POLIIIAc"/>
    <property type="match status" value="1"/>
</dbReference>
<dbReference type="Pfam" id="PF13263">
    <property type="entry name" value="PHP_C"/>
    <property type="match status" value="1"/>
</dbReference>
<dbReference type="CDD" id="cd07432">
    <property type="entry name" value="PHP_HisPPase"/>
    <property type="match status" value="1"/>
</dbReference>